<keyword evidence="1" id="KW-0472">Membrane</keyword>
<evidence type="ECO:0000256" key="1">
    <source>
        <dbReference type="SAM" id="Phobius"/>
    </source>
</evidence>
<keyword evidence="1" id="KW-0812">Transmembrane</keyword>
<feature type="transmembrane region" description="Helical" evidence="1">
    <location>
        <begin position="102"/>
        <end position="123"/>
    </location>
</feature>
<dbReference type="Proteomes" id="UP000322976">
    <property type="component" value="Unassembled WGS sequence"/>
</dbReference>
<feature type="transmembrane region" description="Helical" evidence="1">
    <location>
        <begin position="77"/>
        <end position="95"/>
    </location>
</feature>
<evidence type="ECO:0000313" key="3">
    <source>
        <dbReference type="EMBL" id="TZE80638.1"/>
    </source>
</evidence>
<dbReference type="Pfam" id="PF13490">
    <property type="entry name" value="zf-HC2"/>
    <property type="match status" value="1"/>
</dbReference>
<keyword evidence="1" id="KW-1133">Transmembrane helix</keyword>
<dbReference type="AlphaFoldDB" id="A0A5D8QB99"/>
<accession>A0A5D8QB99</accession>
<name>A0A5D8QB99_9THEO</name>
<proteinExistence type="predicted"/>
<comment type="caution">
    <text evidence="3">The sequence shown here is derived from an EMBL/GenBank/DDBJ whole genome shotgun (WGS) entry which is preliminary data.</text>
</comment>
<sequence>MRCDEVEKLLSEYMDRVLDEETMLEIEQHIDACPDCIKIYDEMTEERRLIGLMAGIGPSAGFTEKVMNAVRENLSPYLFLPVPLLEIFALVFMGLAMGKGIYMLLSIYWTVASGVIISILRVYSSSPFAWAEMMLIFTITMTALIYLFDRFLKEARR</sequence>
<gene>
    <name evidence="3" type="ORF">FWJ32_12710</name>
</gene>
<organism evidence="3 4">
    <name type="scientific">Calorimonas adulescens</name>
    <dbReference type="NCBI Taxonomy" id="2606906"/>
    <lineage>
        <taxon>Bacteria</taxon>
        <taxon>Bacillati</taxon>
        <taxon>Bacillota</taxon>
        <taxon>Clostridia</taxon>
        <taxon>Thermoanaerobacterales</taxon>
        <taxon>Thermoanaerobacteraceae</taxon>
        <taxon>Calorimonas</taxon>
    </lineage>
</organism>
<reference evidence="3 4" key="1">
    <citation type="submission" date="2019-08" db="EMBL/GenBank/DDBJ databases">
        <title>Calorimonas adulescens gen. nov., sp. nov., an anaerobic thermophilic bacterium from Sakhalin hot spring.</title>
        <authorList>
            <person name="Khomyakova M.A."/>
            <person name="Merkel A.Y."/>
            <person name="Novikov A."/>
            <person name="Bonch-Osmolovskaya E.A."/>
            <person name="Slobodkin A.I."/>
        </authorList>
    </citation>
    <scope>NUCLEOTIDE SEQUENCE [LARGE SCALE GENOMIC DNA]</scope>
    <source>
        <strain evidence="3 4">A05MB</strain>
    </source>
</reference>
<evidence type="ECO:0000259" key="2">
    <source>
        <dbReference type="Pfam" id="PF13490"/>
    </source>
</evidence>
<protein>
    <recommendedName>
        <fullName evidence="2">Putative zinc-finger domain-containing protein</fullName>
    </recommendedName>
</protein>
<feature type="transmembrane region" description="Helical" evidence="1">
    <location>
        <begin position="129"/>
        <end position="148"/>
    </location>
</feature>
<feature type="domain" description="Putative zinc-finger" evidence="2">
    <location>
        <begin position="3"/>
        <end position="36"/>
    </location>
</feature>
<dbReference type="RefSeq" id="WP_149546338.1">
    <property type="nucleotide sequence ID" value="NZ_VTPS01000031.1"/>
</dbReference>
<dbReference type="InterPro" id="IPR027383">
    <property type="entry name" value="Znf_put"/>
</dbReference>
<evidence type="ECO:0000313" key="4">
    <source>
        <dbReference type="Proteomes" id="UP000322976"/>
    </source>
</evidence>
<dbReference type="EMBL" id="VTPS01000031">
    <property type="protein sequence ID" value="TZE80638.1"/>
    <property type="molecule type" value="Genomic_DNA"/>
</dbReference>
<keyword evidence="4" id="KW-1185">Reference proteome</keyword>